<proteinExistence type="predicted"/>
<dbReference type="GO" id="GO:0005509">
    <property type="term" value="F:calcium ion binding"/>
    <property type="evidence" value="ECO:0007669"/>
    <property type="project" value="InterPro"/>
</dbReference>
<feature type="domain" description="EF-hand" evidence="3">
    <location>
        <begin position="489"/>
        <end position="514"/>
    </location>
</feature>
<evidence type="ECO:0000256" key="1">
    <source>
        <dbReference type="ARBA" id="ARBA00022837"/>
    </source>
</evidence>
<gene>
    <name evidence="4" type="ORF">OMAR00294_LOCUS2564</name>
</gene>
<dbReference type="SMART" id="SM00054">
    <property type="entry name" value="EFh"/>
    <property type="match status" value="5"/>
</dbReference>
<evidence type="ECO:0000256" key="2">
    <source>
        <dbReference type="SAM" id="MobiDB-lite"/>
    </source>
</evidence>
<dbReference type="Gene3D" id="1.10.238.10">
    <property type="entry name" value="EF-hand"/>
    <property type="match status" value="3"/>
</dbReference>
<dbReference type="CDD" id="cd00051">
    <property type="entry name" value="EFh"/>
    <property type="match status" value="1"/>
</dbReference>
<dbReference type="EMBL" id="HBJB01003129">
    <property type="protein sequence ID" value="CAE0843529.1"/>
    <property type="molecule type" value="Transcribed_RNA"/>
</dbReference>
<dbReference type="InterPro" id="IPR018247">
    <property type="entry name" value="EF_Hand_1_Ca_BS"/>
</dbReference>
<accession>A0A7S4GQ36</accession>
<dbReference type="PROSITE" id="PS00018">
    <property type="entry name" value="EF_HAND_1"/>
    <property type="match status" value="4"/>
</dbReference>
<name>A0A7S4GQ36_OXYMA</name>
<reference evidence="4" key="1">
    <citation type="submission" date="2021-01" db="EMBL/GenBank/DDBJ databases">
        <authorList>
            <person name="Corre E."/>
            <person name="Pelletier E."/>
            <person name="Niang G."/>
            <person name="Scheremetjew M."/>
            <person name="Finn R."/>
            <person name="Kale V."/>
            <person name="Holt S."/>
            <person name="Cochrane G."/>
            <person name="Meng A."/>
            <person name="Brown T."/>
            <person name="Cohen L."/>
        </authorList>
    </citation>
    <scope>NUCLEOTIDE SEQUENCE</scope>
    <source>
        <strain evidence="4">LB1974</strain>
    </source>
</reference>
<feature type="compositionally biased region" description="Polar residues" evidence="2">
    <location>
        <begin position="769"/>
        <end position="782"/>
    </location>
</feature>
<sequence length="830" mass="92054">MAHVAPATVLGDFLVRKHGSLLRGWRTLDPSGLGSLTFQDFCRVCSDAGVCGNMVDLWRSVATPDRAGSQGVEQLSLAELDPDLELAYRSWCEHVKGRFRGGLKTFAEIAKASSRQPEDTPGAALTARGPSSVNFDDFVAGCSVLGIPMPDNGALQRELFSGLDVRDCGALGEEDFMFLQPAPSSHAKGGSKKHANKSTARFVVHDPRLGEMTKWTNLETKHQRILSKAKVEASKDLAVFRARLLQEHGNFARAWRRSLDPDSSGSVVLVEFLQACRRINFTGNLHRLWKLLDSDGSGTMSLSELDAPTAVVLSRFRMWAWQLAGSCGDTFALFCGIRNDATPDLPPGFQPRSHRLPLRSILPSWATALPLAARRATVRARFGQASKRPRAAACHWTPQHAQDGFLTLDAFCACLAAFEYQDPTGVTSAQIFDLLDYSNVRILTLEDFQFLDRWSPPAWMTVPGDPEATERFFEACERRYDNRVVAWRRLFDRDQSNFVSYKEFVEACDELKFNHNLPGVWANIDDDMSGYLTLREIDAVADGSLAIFKTWCEVNFGGISAAFDALDADGNASLTYREFQAAALRLNLKADVEALMRYFDADNTGQITREDVLFLEDWHTKVAFGAADDGPQQAVADSLQVVQEEAETLVHRLYRGPRVLSSSKRGCNPTWRARCQRAKQPCLAKPRRKPECAKEADFASLAWDSSTTVGPVKKSSNKDRFTAVPGVDINDSLVREAWPKPGRPESVSEASQCRTPRARSPAWRAGHESVQSTHSAVQTPRARSTPFCRPAPAPHVDPVLHGRLLLDPMHRRMLRVEGPLLGEWRPSSRG</sequence>
<evidence type="ECO:0000259" key="3">
    <source>
        <dbReference type="PROSITE" id="PS50222"/>
    </source>
</evidence>
<keyword evidence="1" id="KW-0106">Calcium</keyword>
<dbReference type="AlphaFoldDB" id="A0A7S4GQ36"/>
<organism evidence="4">
    <name type="scientific">Oxyrrhis marina</name>
    <name type="common">Dinoflagellate</name>
    <dbReference type="NCBI Taxonomy" id="2969"/>
    <lineage>
        <taxon>Eukaryota</taxon>
        <taxon>Sar</taxon>
        <taxon>Alveolata</taxon>
        <taxon>Dinophyceae</taxon>
        <taxon>Oxyrrhinales</taxon>
        <taxon>Oxyrrhinaceae</taxon>
        <taxon>Oxyrrhis</taxon>
    </lineage>
</organism>
<dbReference type="SUPFAM" id="SSF47473">
    <property type="entry name" value="EF-hand"/>
    <property type="match status" value="3"/>
</dbReference>
<feature type="domain" description="EF-hand" evidence="3">
    <location>
        <begin position="554"/>
        <end position="589"/>
    </location>
</feature>
<dbReference type="PROSITE" id="PS50222">
    <property type="entry name" value="EF_HAND_2"/>
    <property type="match status" value="2"/>
</dbReference>
<dbReference type="InterPro" id="IPR011992">
    <property type="entry name" value="EF-hand-dom_pair"/>
</dbReference>
<evidence type="ECO:0000313" key="4">
    <source>
        <dbReference type="EMBL" id="CAE0843529.1"/>
    </source>
</evidence>
<protein>
    <recommendedName>
        <fullName evidence="3">EF-hand domain-containing protein</fullName>
    </recommendedName>
</protein>
<dbReference type="Pfam" id="PF13499">
    <property type="entry name" value="EF-hand_7"/>
    <property type="match status" value="1"/>
</dbReference>
<dbReference type="InterPro" id="IPR002048">
    <property type="entry name" value="EF_hand_dom"/>
</dbReference>
<feature type="region of interest" description="Disordered" evidence="2">
    <location>
        <begin position="737"/>
        <end position="785"/>
    </location>
</feature>